<gene>
    <name evidence="1" type="ORF">BBN63_19745</name>
</gene>
<organism evidence="1 2">
    <name type="scientific">Streptomyces niveus</name>
    <name type="common">Streptomyces spheroides</name>
    <dbReference type="NCBI Taxonomy" id="193462"/>
    <lineage>
        <taxon>Bacteria</taxon>
        <taxon>Bacillati</taxon>
        <taxon>Actinomycetota</taxon>
        <taxon>Actinomycetes</taxon>
        <taxon>Kitasatosporales</taxon>
        <taxon>Streptomycetaceae</taxon>
        <taxon>Streptomyces</taxon>
    </lineage>
</organism>
<dbReference type="Proteomes" id="UP000189677">
    <property type="component" value="Chromosome"/>
</dbReference>
<dbReference type="EMBL" id="CP018047">
    <property type="protein sequence ID" value="AQU68117.1"/>
    <property type="molecule type" value="Genomic_DNA"/>
</dbReference>
<evidence type="ECO:0000313" key="2">
    <source>
        <dbReference type="Proteomes" id="UP000189677"/>
    </source>
</evidence>
<dbReference type="KEGG" id="snw:BBN63_19745"/>
<protein>
    <submittedName>
        <fullName evidence="1">Uncharacterized protein</fullName>
    </submittedName>
</protein>
<dbReference type="OrthoDB" id="5493436at2"/>
<name>A0A1U9QVB1_STRNV</name>
<dbReference type="AlphaFoldDB" id="A0A1U9QVB1"/>
<evidence type="ECO:0000313" key="1">
    <source>
        <dbReference type="EMBL" id="AQU68117.1"/>
    </source>
</evidence>
<accession>A0A1U9QVB1</accession>
<reference evidence="1 2" key="1">
    <citation type="submission" date="2016-11" db="EMBL/GenBank/DDBJ databases">
        <title>Complete genome sequence of Streptomyces niveus SCSIO 3406.</title>
        <authorList>
            <person name="Zhu Q."/>
            <person name="Cheng W."/>
            <person name="Song Y."/>
            <person name="Li Q."/>
            <person name="Ju J."/>
        </authorList>
    </citation>
    <scope>NUCLEOTIDE SEQUENCE [LARGE SCALE GENOMIC DNA]</scope>
    <source>
        <strain evidence="1 2">SCSIO 3406</strain>
    </source>
</reference>
<keyword evidence="2" id="KW-1185">Reference proteome</keyword>
<sequence>MARKALLVVLLVAAVAVVVPVLDRSRTDVPRPGPGPTGASAGLESRLAAYATDVVADARYLPPDRAERETLAEGVALYVDGEHERAARRLAEVDFGVRIVRDTPRDGDGPGRRYAEIADRTDETRRGWGRVYVDLDTAPHYSVQVPHPVADAYTDRLGVGVLRGAPGGVLVVAGAHRRAGEGNAADVAHRRDTVFHAVTAELVDRGFPGIQVHGFADSSVPGRDVVVSTGAGDRARPQARTLAGALDGDEFRVCRAWEEKCPLEGRNNTQGKLAAAQGVPFLHIEVSRAVRGDTARTGRAVAAMATAVREWGARTGN</sequence>
<proteinExistence type="predicted"/>
<dbReference type="RefSeq" id="WP_078076711.1">
    <property type="nucleotide sequence ID" value="NZ_CP018047.1"/>
</dbReference>